<feature type="non-terminal residue" evidence="2">
    <location>
        <position position="1"/>
    </location>
</feature>
<keyword evidence="3" id="KW-1185">Reference proteome</keyword>
<sequence>HHPDGEDHLPNRDFKSDQQETEVASTNNGPTAVTISGLCAVPNLKLEDPTSVTKHDERW</sequence>
<proteinExistence type="predicted"/>
<evidence type="ECO:0000256" key="1">
    <source>
        <dbReference type="SAM" id="MobiDB-lite"/>
    </source>
</evidence>
<dbReference type="RefSeq" id="WP_289167722.1">
    <property type="nucleotide sequence ID" value="NZ_JASZZN010000220.1"/>
</dbReference>
<accession>A0ABT7PSX6</accession>
<dbReference type="Proteomes" id="UP001239462">
    <property type="component" value="Unassembled WGS sequence"/>
</dbReference>
<comment type="caution">
    <text evidence="2">The sequence shown here is derived from an EMBL/GenBank/DDBJ whole genome shotgun (WGS) entry which is preliminary data.</text>
</comment>
<reference evidence="2 3" key="1">
    <citation type="submission" date="2023-06" db="EMBL/GenBank/DDBJ databases">
        <title>Roseiconus lacunae JC819 isolated from Gulf of Mannar region, Tamil Nadu.</title>
        <authorList>
            <person name="Pk S."/>
            <person name="Ch S."/>
            <person name="Ch V.R."/>
        </authorList>
    </citation>
    <scope>NUCLEOTIDE SEQUENCE [LARGE SCALE GENOMIC DNA]</scope>
    <source>
        <strain evidence="2 3">JC819</strain>
    </source>
</reference>
<protein>
    <submittedName>
        <fullName evidence="2">Uncharacterized protein</fullName>
    </submittedName>
</protein>
<name>A0ABT7PSX6_9BACT</name>
<feature type="compositionally biased region" description="Polar residues" evidence="1">
    <location>
        <begin position="21"/>
        <end position="34"/>
    </location>
</feature>
<organism evidence="2 3">
    <name type="scientific">Roseiconus lacunae</name>
    <dbReference type="NCBI Taxonomy" id="2605694"/>
    <lineage>
        <taxon>Bacteria</taxon>
        <taxon>Pseudomonadati</taxon>
        <taxon>Planctomycetota</taxon>
        <taxon>Planctomycetia</taxon>
        <taxon>Pirellulales</taxon>
        <taxon>Pirellulaceae</taxon>
        <taxon>Roseiconus</taxon>
    </lineage>
</organism>
<feature type="region of interest" description="Disordered" evidence="1">
    <location>
        <begin position="1"/>
        <end position="34"/>
    </location>
</feature>
<feature type="compositionally biased region" description="Basic and acidic residues" evidence="1">
    <location>
        <begin position="1"/>
        <end position="18"/>
    </location>
</feature>
<dbReference type="EMBL" id="JASZZN010000220">
    <property type="protein sequence ID" value="MDM4019603.1"/>
    <property type="molecule type" value="Genomic_DNA"/>
</dbReference>
<gene>
    <name evidence="2" type="ORF">QTN89_29385</name>
</gene>
<evidence type="ECO:0000313" key="2">
    <source>
        <dbReference type="EMBL" id="MDM4019603.1"/>
    </source>
</evidence>
<evidence type="ECO:0000313" key="3">
    <source>
        <dbReference type="Proteomes" id="UP001239462"/>
    </source>
</evidence>